<dbReference type="Proteomes" id="UP000198644">
    <property type="component" value="Unassembled WGS sequence"/>
</dbReference>
<dbReference type="PANTHER" id="PTHR12558">
    <property type="entry name" value="CELL DIVISION CYCLE 16,23,27"/>
    <property type="match status" value="1"/>
</dbReference>
<dbReference type="Pfam" id="PF13432">
    <property type="entry name" value="TPR_16"/>
    <property type="match status" value="2"/>
</dbReference>
<feature type="repeat" description="TPR" evidence="1">
    <location>
        <begin position="161"/>
        <end position="194"/>
    </location>
</feature>
<feature type="signal peptide" evidence="2">
    <location>
        <begin position="1"/>
        <end position="21"/>
    </location>
</feature>
<protein>
    <submittedName>
        <fullName evidence="3">Tetratricopeptide repeat-containing protein</fullName>
    </submittedName>
</protein>
<dbReference type="EMBL" id="FOYW01000002">
    <property type="protein sequence ID" value="SFR78067.1"/>
    <property type="molecule type" value="Genomic_DNA"/>
</dbReference>
<reference evidence="3 4" key="1">
    <citation type="submission" date="2016-10" db="EMBL/GenBank/DDBJ databases">
        <authorList>
            <person name="de Groot N.N."/>
        </authorList>
    </citation>
    <scope>NUCLEOTIDE SEQUENCE [LARGE SCALE GENOMIC DNA]</scope>
    <source>
        <strain evidence="3 4">CGMCC 1.9167</strain>
    </source>
</reference>
<dbReference type="InterPro" id="IPR019734">
    <property type="entry name" value="TPR_rpt"/>
</dbReference>
<feature type="repeat" description="TPR" evidence="1">
    <location>
        <begin position="259"/>
        <end position="292"/>
    </location>
</feature>
<evidence type="ECO:0000256" key="2">
    <source>
        <dbReference type="SAM" id="SignalP"/>
    </source>
</evidence>
<keyword evidence="2" id="KW-0732">Signal</keyword>
<dbReference type="PROSITE" id="PS50293">
    <property type="entry name" value="TPR_REGION"/>
    <property type="match status" value="1"/>
</dbReference>
<keyword evidence="4" id="KW-1185">Reference proteome</keyword>
<dbReference type="AlphaFoldDB" id="A0A1I6JGH2"/>
<sequence>MDTRYKGKRILMALLAITALAGCATTSSNGHEDDPYGAFYEGESSATYATAFPVGSAEEAYSNGNKAAERGDYDRALFEYIRGLRLASEPTADILYRIGSIHHFRENNRLAELAYEWVLRLEPEHLQAGTGLGLLYLERRQYGAAKIQLDSVVKLSSRAPWQAYNALGVLADMNSKPWNAEDYYQQALDINPGSPLILNNLGYSRYLAGDWPGAREALEAALRVNGNYELAWRNLGLVHAREKNYQFALEALGRAGNESEAYNDVGFVSMIEGDYSRALSFFSEAMRLSPVYYVKASENADNTRRMMDRDVVRDAQ</sequence>
<organism evidence="3 4">
    <name type="scientific">Marinobacter daqiaonensis</name>
    <dbReference type="NCBI Taxonomy" id="650891"/>
    <lineage>
        <taxon>Bacteria</taxon>
        <taxon>Pseudomonadati</taxon>
        <taxon>Pseudomonadota</taxon>
        <taxon>Gammaproteobacteria</taxon>
        <taxon>Pseudomonadales</taxon>
        <taxon>Marinobacteraceae</taxon>
        <taxon>Marinobacter</taxon>
    </lineage>
</organism>
<dbReference type="InterPro" id="IPR011990">
    <property type="entry name" value="TPR-like_helical_dom_sf"/>
</dbReference>
<name>A0A1I6JGH2_9GAMM</name>
<evidence type="ECO:0000256" key="1">
    <source>
        <dbReference type="PROSITE-ProRule" id="PRU00339"/>
    </source>
</evidence>
<dbReference type="SUPFAM" id="SSF48452">
    <property type="entry name" value="TPR-like"/>
    <property type="match status" value="1"/>
</dbReference>
<dbReference type="SMART" id="SM00028">
    <property type="entry name" value="TPR"/>
    <property type="match status" value="5"/>
</dbReference>
<dbReference type="OrthoDB" id="1668776at2"/>
<dbReference type="Gene3D" id="1.25.40.10">
    <property type="entry name" value="Tetratricopeptide repeat domain"/>
    <property type="match status" value="2"/>
</dbReference>
<keyword evidence="1" id="KW-0802">TPR repeat</keyword>
<proteinExistence type="predicted"/>
<evidence type="ECO:0000313" key="4">
    <source>
        <dbReference type="Proteomes" id="UP000198644"/>
    </source>
</evidence>
<accession>A0A1I6JGH2</accession>
<dbReference type="PROSITE" id="PS51257">
    <property type="entry name" value="PROKAR_LIPOPROTEIN"/>
    <property type="match status" value="1"/>
</dbReference>
<dbReference type="PROSITE" id="PS50005">
    <property type="entry name" value="TPR"/>
    <property type="match status" value="2"/>
</dbReference>
<dbReference type="PANTHER" id="PTHR12558:SF13">
    <property type="entry name" value="CELL DIVISION CYCLE PROTEIN 27 HOMOLOG"/>
    <property type="match status" value="1"/>
</dbReference>
<feature type="chain" id="PRO_5011516326" evidence="2">
    <location>
        <begin position="22"/>
        <end position="316"/>
    </location>
</feature>
<dbReference type="STRING" id="650891.SAMN05216203_2998"/>
<evidence type="ECO:0000313" key="3">
    <source>
        <dbReference type="EMBL" id="SFR78067.1"/>
    </source>
</evidence>
<gene>
    <name evidence="3" type="ORF">SAMN05216203_2998</name>
</gene>